<keyword evidence="2 8" id="KW-0808">Transferase</keyword>
<keyword evidence="5 8" id="KW-0460">Magnesium</keyword>
<proteinExistence type="inferred from homology"/>
<keyword evidence="6 8" id="KW-0443">Lipid metabolism</keyword>
<dbReference type="PATRIC" id="fig|1133569.4.peg.1175"/>
<evidence type="ECO:0000256" key="1">
    <source>
        <dbReference type="ARBA" id="ARBA00022516"/>
    </source>
</evidence>
<evidence type="ECO:0000259" key="9">
    <source>
        <dbReference type="Pfam" id="PF01648"/>
    </source>
</evidence>
<keyword evidence="1 8" id="KW-0444">Lipid biosynthesis</keyword>
<feature type="binding site" evidence="8">
    <location>
        <position position="61"/>
    </location>
    <ligand>
        <name>Mg(2+)</name>
        <dbReference type="ChEBI" id="CHEBI:18420"/>
    </ligand>
</feature>
<keyword evidence="7 8" id="KW-0275">Fatty acid biosynthesis</keyword>
<gene>
    <name evidence="8" type="primary">acpS</name>
    <name evidence="10" type="ORF">FD21_GL001046</name>
</gene>
<comment type="catalytic activity">
    <reaction evidence="8">
        <text>apo-[ACP] + CoA = holo-[ACP] + adenosine 3',5'-bisphosphate + H(+)</text>
        <dbReference type="Rhea" id="RHEA:12068"/>
        <dbReference type="Rhea" id="RHEA-COMP:9685"/>
        <dbReference type="Rhea" id="RHEA-COMP:9690"/>
        <dbReference type="ChEBI" id="CHEBI:15378"/>
        <dbReference type="ChEBI" id="CHEBI:29999"/>
        <dbReference type="ChEBI" id="CHEBI:57287"/>
        <dbReference type="ChEBI" id="CHEBI:58343"/>
        <dbReference type="ChEBI" id="CHEBI:64479"/>
        <dbReference type="EC" id="2.7.8.7"/>
    </reaction>
</comment>
<name>A0A0R2CBS2_9LACO</name>
<keyword evidence="3 8" id="KW-0479">Metal-binding</keyword>
<evidence type="ECO:0000256" key="6">
    <source>
        <dbReference type="ARBA" id="ARBA00023098"/>
    </source>
</evidence>
<accession>A0A0R2CBS2</accession>
<comment type="caution">
    <text evidence="10">The sequence shown here is derived from an EMBL/GenBank/DDBJ whole genome shotgun (WGS) entry which is preliminary data.</text>
</comment>
<dbReference type="NCBIfam" id="TIGR00556">
    <property type="entry name" value="pantethn_trn"/>
    <property type="match status" value="1"/>
</dbReference>
<dbReference type="NCBIfam" id="TIGR00516">
    <property type="entry name" value="acpS"/>
    <property type="match status" value="1"/>
</dbReference>
<comment type="function">
    <text evidence="8">Transfers the 4'-phosphopantetheine moiety from coenzyme A to a Ser of acyl-carrier-protein.</text>
</comment>
<reference evidence="10 11" key="1">
    <citation type="journal article" date="2015" name="Genome Announc.">
        <title>Expanding the biotechnology potential of lactobacilli through comparative genomics of 213 strains and associated genera.</title>
        <authorList>
            <person name="Sun Z."/>
            <person name="Harris H.M."/>
            <person name="McCann A."/>
            <person name="Guo C."/>
            <person name="Argimon S."/>
            <person name="Zhang W."/>
            <person name="Yang X."/>
            <person name="Jeffery I.B."/>
            <person name="Cooney J.C."/>
            <person name="Kagawa T.F."/>
            <person name="Liu W."/>
            <person name="Song Y."/>
            <person name="Salvetti E."/>
            <person name="Wrobel A."/>
            <person name="Rasinkangas P."/>
            <person name="Parkhill J."/>
            <person name="Rea M.C."/>
            <person name="O'Sullivan O."/>
            <person name="Ritari J."/>
            <person name="Douillard F.P."/>
            <person name="Paul Ross R."/>
            <person name="Yang R."/>
            <person name="Briner A.E."/>
            <person name="Felis G.E."/>
            <person name="de Vos W.M."/>
            <person name="Barrangou R."/>
            <person name="Klaenhammer T.R."/>
            <person name="Caufield P.W."/>
            <person name="Cui Y."/>
            <person name="Zhang H."/>
            <person name="O'Toole P.W."/>
        </authorList>
    </citation>
    <scope>NUCLEOTIDE SEQUENCE [LARGE SCALE GENOMIC DNA]</scope>
    <source>
        <strain evidence="10 11">DSM 20605</strain>
    </source>
</reference>
<dbReference type="InterPro" id="IPR037143">
    <property type="entry name" value="4-PPantetheinyl_Trfase_dom_sf"/>
</dbReference>
<sequence length="125" mass="14251">MKKMIFGIGIDLTEISRIERAWEKHPRFIERVLTPNERSVLANYSGRRQLEFLAGRFSAKESFSKAYGTGIGKFVSFSNIEILTDLHSGRPIIAKYPQADQFQAFLSISHTDSLVMTEVILEKQV</sequence>
<keyword evidence="11" id="KW-1185">Reference proteome</keyword>
<evidence type="ECO:0000313" key="10">
    <source>
        <dbReference type="EMBL" id="KRM88562.1"/>
    </source>
</evidence>
<dbReference type="STRING" id="1133569.FD21_GL001046"/>
<dbReference type="HAMAP" id="MF_00101">
    <property type="entry name" value="AcpS"/>
    <property type="match status" value="1"/>
</dbReference>
<dbReference type="InterPro" id="IPR004568">
    <property type="entry name" value="Ppantetheine-prot_Trfase_dom"/>
</dbReference>
<dbReference type="AlphaFoldDB" id="A0A0R2CBS2"/>
<evidence type="ECO:0000256" key="4">
    <source>
        <dbReference type="ARBA" id="ARBA00022832"/>
    </source>
</evidence>
<evidence type="ECO:0000256" key="8">
    <source>
        <dbReference type="HAMAP-Rule" id="MF_00101"/>
    </source>
</evidence>
<dbReference type="InterPro" id="IPR008278">
    <property type="entry name" value="4-PPantetheinyl_Trfase_dom"/>
</dbReference>
<feature type="binding site" evidence="8">
    <location>
        <position position="11"/>
    </location>
    <ligand>
        <name>Mg(2+)</name>
        <dbReference type="ChEBI" id="CHEBI:18420"/>
    </ligand>
</feature>
<evidence type="ECO:0000256" key="2">
    <source>
        <dbReference type="ARBA" id="ARBA00022679"/>
    </source>
</evidence>
<evidence type="ECO:0000313" key="11">
    <source>
        <dbReference type="Proteomes" id="UP000051576"/>
    </source>
</evidence>
<evidence type="ECO:0000256" key="5">
    <source>
        <dbReference type="ARBA" id="ARBA00022842"/>
    </source>
</evidence>
<dbReference type="InterPro" id="IPR002582">
    <property type="entry name" value="ACPS"/>
</dbReference>
<keyword evidence="4 8" id="KW-0276">Fatty acid metabolism</keyword>
<feature type="domain" description="4'-phosphopantetheinyl transferase" evidence="9">
    <location>
        <begin position="7"/>
        <end position="112"/>
    </location>
</feature>
<keyword evidence="8" id="KW-0963">Cytoplasm</keyword>
<comment type="cofactor">
    <cofactor evidence="8">
        <name>Mg(2+)</name>
        <dbReference type="ChEBI" id="CHEBI:18420"/>
    </cofactor>
</comment>
<dbReference type="Pfam" id="PF01648">
    <property type="entry name" value="ACPS"/>
    <property type="match status" value="1"/>
</dbReference>
<dbReference type="Gene3D" id="3.90.470.20">
    <property type="entry name" value="4'-phosphopantetheinyl transferase domain"/>
    <property type="match status" value="1"/>
</dbReference>
<dbReference type="eggNOG" id="COG0736">
    <property type="taxonomic scope" value="Bacteria"/>
</dbReference>
<dbReference type="EMBL" id="AYYX01000029">
    <property type="protein sequence ID" value="KRM88562.1"/>
    <property type="molecule type" value="Genomic_DNA"/>
</dbReference>
<protein>
    <recommendedName>
        <fullName evidence="8">Holo-[acyl-carrier-protein] synthase</fullName>
        <shortName evidence="8">Holo-ACP synthase</shortName>
        <ecNumber evidence="8">2.7.8.7</ecNumber>
    </recommendedName>
    <alternativeName>
        <fullName evidence="8">4'-phosphopantetheinyl transferase AcpS</fullName>
    </alternativeName>
</protein>
<comment type="similarity">
    <text evidence="8">Belongs to the P-Pant transferase superfamily. AcpS family.</text>
</comment>
<evidence type="ECO:0000256" key="7">
    <source>
        <dbReference type="ARBA" id="ARBA00023160"/>
    </source>
</evidence>
<organism evidence="10 11">
    <name type="scientific">Liquorilactobacillus vini DSM 20605</name>
    <dbReference type="NCBI Taxonomy" id="1133569"/>
    <lineage>
        <taxon>Bacteria</taxon>
        <taxon>Bacillati</taxon>
        <taxon>Bacillota</taxon>
        <taxon>Bacilli</taxon>
        <taxon>Lactobacillales</taxon>
        <taxon>Lactobacillaceae</taxon>
        <taxon>Liquorilactobacillus</taxon>
    </lineage>
</organism>
<dbReference type="SUPFAM" id="SSF56214">
    <property type="entry name" value="4'-phosphopantetheinyl transferase"/>
    <property type="match status" value="1"/>
</dbReference>
<dbReference type="GO" id="GO:0000287">
    <property type="term" value="F:magnesium ion binding"/>
    <property type="evidence" value="ECO:0007669"/>
    <property type="project" value="UniProtKB-UniRule"/>
</dbReference>
<dbReference type="GO" id="GO:0008897">
    <property type="term" value="F:holo-[acyl-carrier-protein] synthase activity"/>
    <property type="evidence" value="ECO:0007669"/>
    <property type="project" value="UniProtKB-UniRule"/>
</dbReference>
<dbReference type="GO" id="GO:0005737">
    <property type="term" value="C:cytoplasm"/>
    <property type="evidence" value="ECO:0007669"/>
    <property type="project" value="UniProtKB-SubCell"/>
</dbReference>
<dbReference type="EC" id="2.7.8.7" evidence="8"/>
<dbReference type="Proteomes" id="UP000051576">
    <property type="component" value="Unassembled WGS sequence"/>
</dbReference>
<comment type="subcellular location">
    <subcellularLocation>
        <location evidence="8">Cytoplasm</location>
    </subcellularLocation>
</comment>
<evidence type="ECO:0000256" key="3">
    <source>
        <dbReference type="ARBA" id="ARBA00022723"/>
    </source>
</evidence>
<dbReference type="GO" id="GO:0006633">
    <property type="term" value="P:fatty acid biosynthetic process"/>
    <property type="evidence" value="ECO:0007669"/>
    <property type="project" value="UniProtKB-UniRule"/>
</dbReference>